<feature type="transmembrane region" description="Helical" evidence="7">
    <location>
        <begin position="115"/>
        <end position="137"/>
    </location>
</feature>
<evidence type="ECO:0000256" key="6">
    <source>
        <dbReference type="SAM" id="MobiDB-lite"/>
    </source>
</evidence>
<feature type="transmembrane region" description="Helical" evidence="7">
    <location>
        <begin position="182"/>
        <end position="199"/>
    </location>
</feature>
<evidence type="ECO:0000313" key="9">
    <source>
        <dbReference type="EnsemblProtists" id="EOD16151"/>
    </source>
</evidence>
<dbReference type="InterPro" id="IPR051258">
    <property type="entry name" value="Diverse_Substrate_Transporter"/>
</dbReference>
<reference evidence="9" key="2">
    <citation type="submission" date="2024-10" db="UniProtKB">
        <authorList>
            <consortium name="EnsemblProtists"/>
        </authorList>
    </citation>
    <scope>IDENTIFICATION</scope>
</reference>
<dbReference type="InterPro" id="IPR037185">
    <property type="entry name" value="EmrE-like"/>
</dbReference>
<reference evidence="10" key="1">
    <citation type="journal article" date="2013" name="Nature">
        <title>Pan genome of the phytoplankton Emiliania underpins its global distribution.</title>
        <authorList>
            <person name="Read B.A."/>
            <person name="Kegel J."/>
            <person name="Klute M.J."/>
            <person name="Kuo A."/>
            <person name="Lefebvre S.C."/>
            <person name="Maumus F."/>
            <person name="Mayer C."/>
            <person name="Miller J."/>
            <person name="Monier A."/>
            <person name="Salamov A."/>
            <person name="Young J."/>
            <person name="Aguilar M."/>
            <person name="Claverie J.M."/>
            <person name="Frickenhaus S."/>
            <person name="Gonzalez K."/>
            <person name="Herman E.K."/>
            <person name="Lin Y.C."/>
            <person name="Napier J."/>
            <person name="Ogata H."/>
            <person name="Sarno A.F."/>
            <person name="Shmutz J."/>
            <person name="Schroeder D."/>
            <person name="de Vargas C."/>
            <person name="Verret F."/>
            <person name="von Dassow P."/>
            <person name="Valentin K."/>
            <person name="Van de Peer Y."/>
            <person name="Wheeler G."/>
            <person name="Dacks J.B."/>
            <person name="Delwiche C.F."/>
            <person name="Dyhrman S.T."/>
            <person name="Glockner G."/>
            <person name="John U."/>
            <person name="Richards T."/>
            <person name="Worden A.Z."/>
            <person name="Zhang X."/>
            <person name="Grigoriev I.V."/>
            <person name="Allen A.E."/>
            <person name="Bidle K."/>
            <person name="Borodovsky M."/>
            <person name="Bowler C."/>
            <person name="Brownlee C."/>
            <person name="Cock J.M."/>
            <person name="Elias M."/>
            <person name="Gladyshev V.N."/>
            <person name="Groth M."/>
            <person name="Guda C."/>
            <person name="Hadaegh A."/>
            <person name="Iglesias-Rodriguez M.D."/>
            <person name="Jenkins J."/>
            <person name="Jones B.M."/>
            <person name="Lawson T."/>
            <person name="Leese F."/>
            <person name="Lindquist E."/>
            <person name="Lobanov A."/>
            <person name="Lomsadze A."/>
            <person name="Malik S.B."/>
            <person name="Marsh M.E."/>
            <person name="Mackinder L."/>
            <person name="Mock T."/>
            <person name="Mueller-Roeber B."/>
            <person name="Pagarete A."/>
            <person name="Parker M."/>
            <person name="Probert I."/>
            <person name="Quesneville H."/>
            <person name="Raines C."/>
            <person name="Rensing S.A."/>
            <person name="Riano-Pachon D.M."/>
            <person name="Richier S."/>
            <person name="Rokitta S."/>
            <person name="Shiraiwa Y."/>
            <person name="Soanes D.M."/>
            <person name="van der Giezen M."/>
            <person name="Wahlund T.M."/>
            <person name="Williams B."/>
            <person name="Wilson W."/>
            <person name="Wolfe G."/>
            <person name="Wurch L.L."/>
        </authorList>
    </citation>
    <scope>NUCLEOTIDE SEQUENCE</scope>
</reference>
<feature type="transmembrane region" description="Helical" evidence="7">
    <location>
        <begin position="44"/>
        <end position="67"/>
    </location>
</feature>
<dbReference type="Proteomes" id="UP000013827">
    <property type="component" value="Unassembled WGS sequence"/>
</dbReference>
<proteinExistence type="predicted"/>
<dbReference type="PANTHER" id="PTHR42920">
    <property type="entry name" value="OS03G0707200 PROTEIN-RELATED"/>
    <property type="match status" value="1"/>
</dbReference>
<accession>A0A0D3IY16</accession>
<feature type="transmembrane region" description="Helical" evidence="7">
    <location>
        <begin position="149"/>
        <end position="170"/>
    </location>
</feature>
<keyword evidence="10" id="KW-1185">Reference proteome</keyword>
<feature type="transmembrane region" description="Helical" evidence="7">
    <location>
        <begin position="280"/>
        <end position="299"/>
    </location>
</feature>
<feature type="compositionally biased region" description="Basic and acidic residues" evidence="6">
    <location>
        <begin position="1"/>
        <end position="11"/>
    </location>
</feature>
<dbReference type="GeneID" id="17262303"/>
<dbReference type="AlphaFoldDB" id="A0A0D3IY16"/>
<evidence type="ECO:0000256" key="7">
    <source>
        <dbReference type="SAM" id="Phobius"/>
    </source>
</evidence>
<dbReference type="PaxDb" id="2903-EOD16151"/>
<dbReference type="GO" id="GO:0005886">
    <property type="term" value="C:plasma membrane"/>
    <property type="evidence" value="ECO:0007669"/>
    <property type="project" value="UniProtKB-SubCell"/>
</dbReference>
<keyword evidence="5 7" id="KW-0472">Membrane</keyword>
<dbReference type="RefSeq" id="XP_005768580.1">
    <property type="nucleotide sequence ID" value="XM_005768523.1"/>
</dbReference>
<keyword evidence="4 7" id="KW-1133">Transmembrane helix</keyword>
<name>A0A0D3IY16_EMIH1</name>
<dbReference type="InterPro" id="IPR000620">
    <property type="entry name" value="EamA_dom"/>
</dbReference>
<dbReference type="Gene3D" id="1.10.3730.20">
    <property type="match status" value="1"/>
</dbReference>
<feature type="transmembrane region" description="Helical" evidence="7">
    <location>
        <begin position="74"/>
        <end position="95"/>
    </location>
</feature>
<keyword evidence="2" id="KW-1003">Cell membrane</keyword>
<keyword evidence="3 7" id="KW-0812">Transmembrane</keyword>
<dbReference type="PANTHER" id="PTHR42920:SF23">
    <property type="entry name" value="EAMA DOMAIN-CONTAINING PROTEIN"/>
    <property type="match status" value="1"/>
</dbReference>
<evidence type="ECO:0000256" key="4">
    <source>
        <dbReference type="ARBA" id="ARBA00022989"/>
    </source>
</evidence>
<feature type="domain" description="EamA" evidence="8">
    <location>
        <begin position="186"/>
        <end position="318"/>
    </location>
</feature>
<evidence type="ECO:0000256" key="3">
    <source>
        <dbReference type="ARBA" id="ARBA00022692"/>
    </source>
</evidence>
<evidence type="ECO:0000259" key="8">
    <source>
        <dbReference type="Pfam" id="PF00892"/>
    </source>
</evidence>
<feature type="transmembrane region" description="Helical" evidence="7">
    <location>
        <begin position="211"/>
        <end position="229"/>
    </location>
</feature>
<feature type="transmembrane region" description="Helical" evidence="7">
    <location>
        <begin position="249"/>
        <end position="268"/>
    </location>
</feature>
<evidence type="ECO:0000256" key="1">
    <source>
        <dbReference type="ARBA" id="ARBA00004651"/>
    </source>
</evidence>
<dbReference type="KEGG" id="ehx:EMIHUDRAFT_245279"/>
<comment type="subcellular location">
    <subcellularLocation>
        <location evidence="1">Cell membrane</location>
        <topology evidence="1">Multi-pass membrane protein</topology>
    </subcellularLocation>
</comment>
<sequence length="326" mass="33551">MPVRIAEDEGKLLIPSPNAEDDTSFAKSDDDASVKRSVPEVRRLAALLAVPLLWGTFTPSMKLLLAVREPPPALIINLLSHVVGAATLLAVWRAAWASGELGVYLFFGQLTQMLGLQGTSATVNAILASVVIVPLLDSGPPGSSRVLQIATRLLPSLLALGGIVLLTVAPAEVDAPAADRDAAAYGIGLSLASAAFYALHTLRLSEFGDAAGQVVANALLDLLALPLGFGQPAHLWLSQAGPPAVRRLGAAALWNGLMVVGATTWAMSYAQQAVAASTAALVYAMEPVCAALIAALVLHESLAPLQIAGGVLVVFANAVASGVWRG</sequence>
<dbReference type="EnsemblProtists" id="EOD16151">
    <property type="protein sequence ID" value="EOD16151"/>
    <property type="gene ID" value="EMIHUDRAFT_245279"/>
</dbReference>
<organism evidence="9 10">
    <name type="scientific">Emiliania huxleyi (strain CCMP1516)</name>
    <dbReference type="NCBI Taxonomy" id="280463"/>
    <lineage>
        <taxon>Eukaryota</taxon>
        <taxon>Haptista</taxon>
        <taxon>Haptophyta</taxon>
        <taxon>Prymnesiophyceae</taxon>
        <taxon>Isochrysidales</taxon>
        <taxon>Noelaerhabdaceae</taxon>
        <taxon>Emiliania</taxon>
    </lineage>
</organism>
<evidence type="ECO:0000256" key="2">
    <source>
        <dbReference type="ARBA" id="ARBA00022475"/>
    </source>
</evidence>
<feature type="region of interest" description="Disordered" evidence="6">
    <location>
        <begin position="1"/>
        <end position="31"/>
    </location>
</feature>
<dbReference type="SUPFAM" id="SSF103481">
    <property type="entry name" value="Multidrug resistance efflux transporter EmrE"/>
    <property type="match status" value="1"/>
</dbReference>
<dbReference type="Pfam" id="PF00892">
    <property type="entry name" value="EamA"/>
    <property type="match status" value="1"/>
</dbReference>
<evidence type="ECO:0000256" key="5">
    <source>
        <dbReference type="ARBA" id="ARBA00023136"/>
    </source>
</evidence>
<protein>
    <recommendedName>
        <fullName evidence="8">EamA domain-containing protein</fullName>
    </recommendedName>
</protein>
<feature type="transmembrane region" description="Helical" evidence="7">
    <location>
        <begin position="305"/>
        <end position="324"/>
    </location>
</feature>
<dbReference type="HOGENOM" id="CLU_853738_0_0_1"/>
<evidence type="ECO:0000313" key="10">
    <source>
        <dbReference type="Proteomes" id="UP000013827"/>
    </source>
</evidence>